<evidence type="ECO:0000313" key="4">
    <source>
        <dbReference type="Proteomes" id="UP000695264"/>
    </source>
</evidence>
<dbReference type="EMBL" id="JAATEN010000005">
    <property type="protein sequence ID" value="NJQ00479.1"/>
    <property type="molecule type" value="Genomic_DNA"/>
</dbReference>
<dbReference type="Pfam" id="PF08044">
    <property type="entry name" value="DUF1707"/>
    <property type="match status" value="1"/>
</dbReference>
<proteinExistence type="predicted"/>
<organism evidence="3 4">
    <name type="scientific">Streptomyces zingiberis</name>
    <dbReference type="NCBI Taxonomy" id="2053010"/>
    <lineage>
        <taxon>Bacteria</taxon>
        <taxon>Bacillati</taxon>
        <taxon>Actinomycetota</taxon>
        <taxon>Actinomycetes</taxon>
        <taxon>Kitasatosporales</taxon>
        <taxon>Streptomycetaceae</taxon>
        <taxon>Streptomyces</taxon>
    </lineage>
</organism>
<dbReference type="Proteomes" id="UP000695264">
    <property type="component" value="Unassembled WGS sequence"/>
</dbReference>
<evidence type="ECO:0000259" key="2">
    <source>
        <dbReference type="Pfam" id="PF08044"/>
    </source>
</evidence>
<evidence type="ECO:0000313" key="3">
    <source>
        <dbReference type="EMBL" id="NJQ00479.1"/>
    </source>
</evidence>
<protein>
    <submittedName>
        <fullName evidence="3">DUF1707 domain-containing protein</fullName>
    </submittedName>
</protein>
<comment type="caution">
    <text evidence="3">The sequence shown here is derived from an EMBL/GenBank/DDBJ whole genome shotgun (WGS) entry which is preliminary data.</text>
</comment>
<reference evidence="3 4" key="1">
    <citation type="submission" date="2020-03" db="EMBL/GenBank/DDBJ databases">
        <title>WGS of actinomycetes isolated from Thailand.</title>
        <authorList>
            <person name="Thawai C."/>
        </authorList>
    </citation>
    <scope>NUCLEOTIDE SEQUENCE [LARGE SCALE GENOMIC DNA]</scope>
    <source>
        <strain evidence="3 4">PLAI 1-29</strain>
    </source>
</reference>
<accession>A0ABX1BRW7</accession>
<dbReference type="PANTHER" id="PTHR40763">
    <property type="entry name" value="MEMBRANE PROTEIN-RELATED"/>
    <property type="match status" value="1"/>
</dbReference>
<gene>
    <name evidence="3" type="ORF">HCK00_07990</name>
</gene>
<dbReference type="RefSeq" id="WP_168101339.1">
    <property type="nucleotide sequence ID" value="NZ_JAATEN010000005.1"/>
</dbReference>
<keyword evidence="4" id="KW-1185">Reference proteome</keyword>
<feature type="domain" description="DUF1707" evidence="2">
    <location>
        <begin position="1"/>
        <end position="53"/>
    </location>
</feature>
<sequence length="208" mass="22546">MRAADRDRDRVADILREAMAEGRLTAEEHAERIDLVYRAKTVGELEPLIQDLPTEADRGRPPYGSSYRPAPAGAPHSPTDAAAENLVAVFGGASRRGRWRVGPVTRAFALFGGVDIDLTEAVFEQQQIVIRAAAVFGGVDVKVAENVTLRGTGTGIFGGFDVRTQEAEDPGAPIVVVTGFAVFGGVDVRPKRGKRLKDLRDRIRRELD</sequence>
<dbReference type="PANTHER" id="PTHR40763:SF4">
    <property type="entry name" value="DUF1707 DOMAIN-CONTAINING PROTEIN"/>
    <property type="match status" value="1"/>
</dbReference>
<name>A0ABX1BRW7_9ACTN</name>
<dbReference type="InterPro" id="IPR012551">
    <property type="entry name" value="DUF1707_SHOCT-like"/>
</dbReference>
<evidence type="ECO:0000256" key="1">
    <source>
        <dbReference type="SAM" id="MobiDB-lite"/>
    </source>
</evidence>
<feature type="region of interest" description="Disordered" evidence="1">
    <location>
        <begin position="49"/>
        <end position="78"/>
    </location>
</feature>